<dbReference type="InterPro" id="IPR018839">
    <property type="entry name" value="Tscrpt-silencing_Clr2_C"/>
</dbReference>
<dbReference type="EMBL" id="ML976998">
    <property type="protein sequence ID" value="KAF1954618.1"/>
    <property type="molecule type" value="Genomic_DNA"/>
</dbReference>
<dbReference type="Pfam" id="PF10383">
    <property type="entry name" value="Clr2"/>
    <property type="match status" value="1"/>
</dbReference>
<accession>A0A6A5TQB8</accession>
<evidence type="ECO:0000259" key="3">
    <source>
        <dbReference type="Pfam" id="PF16761"/>
    </source>
</evidence>
<sequence>MANSQGKRVVVVPLRPGCDGDPTHRPTGSSFTEVDPPTLYLEKIATKWMKARGEAQAGVSYILDRLPQGYALYQKPRQGKPSHVDKWLYGHPRHRPFDSPNRFYPHFEWLMENDGDSIGCPCSVCVKGGVLHSSSSRPTSKGSSRAGSFKSSPPNRGPPLRAASASSLSAAAGPSVPSAPQAKGRPKMALTGMDASRIDEEGTPDVYRNLIDKLKRYQELDETIMEPLSMDWRSEQAILPELLQKLKEEAQWVPRVGDIVLYIRQIPEGLELLQNEDTGEHQFFDPDTETFAGAPVWEAGLVGQAPEEPVDLNDAVHEGDKETSISLSGVRVEPLPNPNDKNKSISKRYRYVPVSHTRPFFLWKYYLEHIEEEDWNPTIRNALTAMSSFALMGRHRFKGRWPTADLYCHGIYIGAEFLAVGDTVRLLPKAGEEESTDVMIIKSIRLHFKNLDRASINDYDDGHPYDLHAWVYGPAYTTEASKSSKEWVHRSNIDTPKAAAGYSRWYPLHPVTKELAVPFSRILGRLYEHGAMSLWIPSTPNIDQGRESVLEARQYAQENDNRIISSPGCQWFWGESRAGALDLHTINGLEVGKYDTERDPKEWRKRIKILEGVSKTQDQKGKAPFTGAKSLRSFMAPASATLPVRSQVLAGENSGSSTGSSAMNRRKRGHVVDVSDEDEDEEEDEEIRHHTRIVDAHPTSSQPLRAKKPRVMVRVD</sequence>
<dbReference type="Pfam" id="PF16761">
    <property type="entry name" value="Clr2_transil"/>
    <property type="match status" value="1"/>
</dbReference>
<reference evidence="4" key="1">
    <citation type="journal article" date="2020" name="Stud. Mycol.">
        <title>101 Dothideomycetes genomes: a test case for predicting lifestyles and emergence of pathogens.</title>
        <authorList>
            <person name="Haridas S."/>
            <person name="Albert R."/>
            <person name="Binder M."/>
            <person name="Bloem J."/>
            <person name="Labutti K."/>
            <person name="Salamov A."/>
            <person name="Andreopoulos B."/>
            <person name="Baker S."/>
            <person name="Barry K."/>
            <person name="Bills G."/>
            <person name="Bluhm B."/>
            <person name="Cannon C."/>
            <person name="Castanera R."/>
            <person name="Culley D."/>
            <person name="Daum C."/>
            <person name="Ezra D."/>
            <person name="Gonzalez J."/>
            <person name="Henrissat B."/>
            <person name="Kuo A."/>
            <person name="Liang C."/>
            <person name="Lipzen A."/>
            <person name="Lutzoni F."/>
            <person name="Magnuson J."/>
            <person name="Mondo S."/>
            <person name="Nolan M."/>
            <person name="Ohm R."/>
            <person name="Pangilinan J."/>
            <person name="Park H.-J."/>
            <person name="Ramirez L."/>
            <person name="Alfaro M."/>
            <person name="Sun H."/>
            <person name="Tritt A."/>
            <person name="Yoshinaga Y."/>
            <person name="Zwiers L.-H."/>
            <person name="Turgeon B."/>
            <person name="Goodwin S."/>
            <person name="Spatafora J."/>
            <person name="Crous P."/>
            <person name="Grigoriev I."/>
        </authorList>
    </citation>
    <scope>NUCLEOTIDE SEQUENCE</scope>
    <source>
        <strain evidence="4">CBS 675.92</strain>
    </source>
</reference>
<feature type="domain" description="Cryptic loci regulator 2 C-terminal" evidence="2">
    <location>
        <begin position="407"/>
        <end position="528"/>
    </location>
</feature>
<feature type="compositionally biased region" description="Low complexity" evidence="1">
    <location>
        <begin position="133"/>
        <end position="144"/>
    </location>
</feature>
<dbReference type="PANTHER" id="PTHR38046:SF1">
    <property type="entry name" value="CRYPTIC LOCI REGULATOR 2"/>
    <property type="match status" value="1"/>
</dbReference>
<name>A0A6A5TQB8_9PLEO</name>
<organism evidence="4 5">
    <name type="scientific">Byssothecium circinans</name>
    <dbReference type="NCBI Taxonomy" id="147558"/>
    <lineage>
        <taxon>Eukaryota</taxon>
        <taxon>Fungi</taxon>
        <taxon>Dikarya</taxon>
        <taxon>Ascomycota</taxon>
        <taxon>Pezizomycotina</taxon>
        <taxon>Dothideomycetes</taxon>
        <taxon>Pleosporomycetidae</taxon>
        <taxon>Pleosporales</taxon>
        <taxon>Massarineae</taxon>
        <taxon>Massarinaceae</taxon>
        <taxon>Byssothecium</taxon>
    </lineage>
</organism>
<dbReference type="PANTHER" id="PTHR38046">
    <property type="entry name" value="CRYPTIC LOCI REGULATOR 2"/>
    <property type="match status" value="1"/>
</dbReference>
<evidence type="ECO:0000313" key="4">
    <source>
        <dbReference type="EMBL" id="KAF1954618.1"/>
    </source>
</evidence>
<dbReference type="GO" id="GO:0033553">
    <property type="term" value="C:rDNA heterochromatin"/>
    <property type="evidence" value="ECO:0007669"/>
    <property type="project" value="TreeGrafter"/>
</dbReference>
<dbReference type="GO" id="GO:0030466">
    <property type="term" value="P:silent mating-type cassette heterochromatin formation"/>
    <property type="evidence" value="ECO:0007669"/>
    <property type="project" value="TreeGrafter"/>
</dbReference>
<dbReference type="OrthoDB" id="438224at2759"/>
<keyword evidence="5" id="KW-1185">Reference proteome</keyword>
<feature type="region of interest" description="Disordered" evidence="1">
    <location>
        <begin position="13"/>
        <end position="32"/>
    </location>
</feature>
<evidence type="ECO:0000313" key="5">
    <source>
        <dbReference type="Proteomes" id="UP000800035"/>
    </source>
</evidence>
<protein>
    <recommendedName>
        <fullName evidence="6">Cryptic loci regulator 2 N-terminal domain-containing protein</fullName>
    </recommendedName>
</protein>
<feature type="compositionally biased region" description="Basic residues" evidence="1">
    <location>
        <begin position="705"/>
        <end position="716"/>
    </location>
</feature>
<dbReference type="GO" id="GO:0031934">
    <property type="term" value="C:mating-type region heterochromatin"/>
    <property type="evidence" value="ECO:0007669"/>
    <property type="project" value="TreeGrafter"/>
</dbReference>
<feature type="region of interest" description="Disordered" evidence="1">
    <location>
        <begin position="132"/>
        <end position="197"/>
    </location>
</feature>
<evidence type="ECO:0000259" key="2">
    <source>
        <dbReference type="Pfam" id="PF10383"/>
    </source>
</evidence>
<feature type="compositionally biased region" description="Acidic residues" evidence="1">
    <location>
        <begin position="674"/>
        <end position="685"/>
    </location>
</feature>
<dbReference type="GO" id="GO:0070824">
    <property type="term" value="C:SHREC complex"/>
    <property type="evidence" value="ECO:0007669"/>
    <property type="project" value="InterPro"/>
</dbReference>
<feature type="compositionally biased region" description="Basic and acidic residues" evidence="1">
    <location>
        <begin position="686"/>
        <end position="695"/>
    </location>
</feature>
<feature type="compositionally biased region" description="Polar residues" evidence="1">
    <location>
        <begin position="653"/>
        <end position="663"/>
    </location>
</feature>
<feature type="domain" description="Cryptic loci regulator 2 N-terminal" evidence="3">
    <location>
        <begin position="61"/>
        <end position="125"/>
    </location>
</feature>
<dbReference type="AlphaFoldDB" id="A0A6A5TQB8"/>
<feature type="compositionally biased region" description="Polar residues" evidence="1">
    <location>
        <begin position="145"/>
        <end position="154"/>
    </location>
</feature>
<feature type="region of interest" description="Disordered" evidence="1">
    <location>
        <begin position="646"/>
        <end position="716"/>
    </location>
</feature>
<dbReference type="InterPro" id="IPR031915">
    <property type="entry name" value="Clr2_N"/>
</dbReference>
<proteinExistence type="predicted"/>
<dbReference type="InterPro" id="IPR038986">
    <property type="entry name" value="Clr2"/>
</dbReference>
<gene>
    <name evidence="4" type="ORF">CC80DRAFT_493737</name>
</gene>
<evidence type="ECO:0008006" key="6">
    <source>
        <dbReference type="Google" id="ProtNLM"/>
    </source>
</evidence>
<dbReference type="Proteomes" id="UP000800035">
    <property type="component" value="Unassembled WGS sequence"/>
</dbReference>
<feature type="compositionally biased region" description="Low complexity" evidence="1">
    <location>
        <begin position="158"/>
        <end position="180"/>
    </location>
</feature>
<evidence type="ECO:0000256" key="1">
    <source>
        <dbReference type="SAM" id="MobiDB-lite"/>
    </source>
</evidence>